<gene>
    <name evidence="6" type="primary">LOC101560058</name>
</gene>
<dbReference type="GO" id="GO:0030289">
    <property type="term" value="C:protein phosphatase 4 complex"/>
    <property type="evidence" value="ECO:0007669"/>
    <property type="project" value="TreeGrafter"/>
</dbReference>
<name>A0A6P3F848_OCTDE</name>
<dbReference type="Proteomes" id="UP000515203">
    <property type="component" value="Unplaced"/>
</dbReference>
<dbReference type="GO" id="GO:0072542">
    <property type="term" value="F:protein phosphatase activator activity"/>
    <property type="evidence" value="ECO:0007669"/>
    <property type="project" value="TreeGrafter"/>
</dbReference>
<evidence type="ECO:0000259" key="4">
    <source>
        <dbReference type="Pfam" id="PF22972"/>
    </source>
</evidence>
<dbReference type="GO" id="GO:0005654">
    <property type="term" value="C:nucleoplasm"/>
    <property type="evidence" value="ECO:0007669"/>
    <property type="project" value="TreeGrafter"/>
</dbReference>
<reference evidence="6" key="1">
    <citation type="submission" date="2025-08" db="UniProtKB">
        <authorList>
            <consortium name="RefSeq"/>
        </authorList>
    </citation>
    <scope>IDENTIFICATION</scope>
</reference>
<feature type="compositionally biased region" description="Low complexity" evidence="2">
    <location>
        <begin position="663"/>
        <end position="674"/>
    </location>
</feature>
<evidence type="ECO:0000313" key="5">
    <source>
        <dbReference type="Proteomes" id="UP000515203"/>
    </source>
</evidence>
<dbReference type="InterPro" id="IPR016024">
    <property type="entry name" value="ARM-type_fold"/>
</dbReference>
<dbReference type="RefSeq" id="XP_004631474.1">
    <property type="nucleotide sequence ID" value="XM_004631417.1"/>
</dbReference>
<feature type="domain" description="PP4R3 EVH1-like" evidence="4">
    <location>
        <begin position="16"/>
        <end position="101"/>
    </location>
</feature>
<sequence length="719" mass="82162">MAGGQHPVKLFVMNGDGGWDCAGKGQVSTIYIERLEGMCLLVQSESDDSVILESKINLDTLYQKKRGTLIVWTDAENVNKALSFQHSESCQEIWEEICQVQGKDPTEEITQYGLDETGQFDEILEDSNIESPDCELSTVADLADFFNSFFVSPNRKERLIRILENGGYLKKLLELFQICENMHDTEALHHLYNIVKGVLLLDKTSLFEIMFSDECIMDVIGCLEYDPALAQPEKHREFITQSAKFKEIVPITNSEVKKKIHQTYRVKYIRDMLLSTRTPREENFLPSLTNFIFLNKTDIVSMLQEDDTFFSEVFTQLKDKTMADDKRLELLIFFKEFCEFSQALYPQSKDTLLKKFVRLGILPVLKNVMSVDDFQVKQAATAIFACLVEYNPSIIRQFAMDEDQECKDDELLINVVIEQMICDTDPELSGAMNLMAPLCSLLDPETMLISSYEYERSKFLNFFYNHCMHNLTAPLLSTTEKDKEDDGFGPDQNRNCPSVVRLMRKMIGLKDPQYNHYIIRGNLFEPIVNAFLANGTRYNILNSAIIELFEYINVENIKSLTVHVVKKFYKAFESIEYVQTFKNLKSKYEQQKDQQSQVKQTLHSTAYRDTKHMTVKKEICFNIDTREEAMLPVGNDPDGDENLMESKSTEENENNVGPPKITSSSVVRVASAFSGGAGDGLSSPCSSSVTTLVDYPDDDNNEEHREDKPPPTKRPNQSS</sequence>
<proteinExistence type="inferred from homology"/>
<feature type="region of interest" description="Disordered" evidence="2">
    <location>
        <begin position="630"/>
        <end position="719"/>
    </location>
</feature>
<dbReference type="SUPFAM" id="SSF48371">
    <property type="entry name" value="ARM repeat"/>
    <property type="match status" value="1"/>
</dbReference>
<accession>A0A6P3F848</accession>
<dbReference type="OrthoDB" id="27483at2759"/>
<feature type="domain" description="Serine/threonine-protein phosphatase 4 regulatory subunit 3-like central" evidence="3">
    <location>
        <begin position="499"/>
        <end position="590"/>
    </location>
</feature>
<dbReference type="InParanoid" id="A0A6P3F848"/>
<feature type="domain" description="Serine/threonine-protein phosphatase 4 regulatory subunit 3-like central" evidence="3">
    <location>
        <begin position="142"/>
        <end position="486"/>
    </location>
</feature>
<evidence type="ECO:0000256" key="1">
    <source>
        <dbReference type="ARBA" id="ARBA00008809"/>
    </source>
</evidence>
<comment type="similarity">
    <text evidence="1">Belongs to the SMEK family.</text>
</comment>
<dbReference type="GO" id="GO:0006974">
    <property type="term" value="P:DNA damage response"/>
    <property type="evidence" value="ECO:0007669"/>
    <property type="project" value="TreeGrafter"/>
</dbReference>
<organism evidence="5 6">
    <name type="scientific">Octodon degus</name>
    <name type="common">Degu</name>
    <name type="synonym">Sciurus degus</name>
    <dbReference type="NCBI Taxonomy" id="10160"/>
    <lineage>
        <taxon>Eukaryota</taxon>
        <taxon>Metazoa</taxon>
        <taxon>Chordata</taxon>
        <taxon>Craniata</taxon>
        <taxon>Vertebrata</taxon>
        <taxon>Euteleostomi</taxon>
        <taxon>Mammalia</taxon>
        <taxon>Eutheria</taxon>
        <taxon>Euarchontoglires</taxon>
        <taxon>Glires</taxon>
        <taxon>Rodentia</taxon>
        <taxon>Hystricomorpha</taxon>
        <taxon>Octodontidae</taxon>
        <taxon>Octodon</taxon>
    </lineage>
</organism>
<dbReference type="Gene3D" id="2.30.29.30">
    <property type="entry name" value="Pleckstrin-homology domain (PH domain)/Phosphotyrosine-binding domain (PTB)"/>
    <property type="match status" value="1"/>
</dbReference>
<dbReference type="InterPro" id="IPR011993">
    <property type="entry name" value="PH-like_dom_sf"/>
</dbReference>
<dbReference type="InterPro" id="IPR006887">
    <property type="entry name" value="P4R3-like_central_dom"/>
</dbReference>
<keyword evidence="5" id="KW-1185">Reference proteome</keyword>
<dbReference type="AlphaFoldDB" id="A0A6P3F848"/>
<dbReference type="GeneID" id="101560058"/>
<dbReference type="Pfam" id="PF22972">
    <property type="entry name" value="EVH1_PP4R3"/>
    <property type="match status" value="1"/>
</dbReference>
<dbReference type="PANTHER" id="PTHR23318:SF19">
    <property type="entry name" value="PROTEIN PPP4R3C"/>
    <property type="match status" value="1"/>
</dbReference>
<evidence type="ECO:0000259" key="3">
    <source>
        <dbReference type="Pfam" id="PF04802"/>
    </source>
</evidence>
<evidence type="ECO:0000313" key="6">
    <source>
        <dbReference type="RefSeq" id="XP_004631474.1"/>
    </source>
</evidence>
<evidence type="ECO:0000256" key="2">
    <source>
        <dbReference type="SAM" id="MobiDB-lite"/>
    </source>
</evidence>
<dbReference type="Pfam" id="PF04802">
    <property type="entry name" value="PP4R3"/>
    <property type="match status" value="2"/>
</dbReference>
<dbReference type="InterPro" id="IPR055236">
    <property type="entry name" value="EVH1_PP4R3"/>
</dbReference>
<dbReference type="InterPro" id="IPR051137">
    <property type="entry name" value="PP4R3-like"/>
</dbReference>
<dbReference type="PANTHER" id="PTHR23318">
    <property type="entry name" value="ATP SYNTHASE GAMMA-RELATED"/>
    <property type="match status" value="1"/>
</dbReference>
<protein>
    <submittedName>
        <fullName evidence="6">Serine/threonine-protein phosphatase 4 regulatory subunit 3B-like</fullName>
    </submittedName>
</protein>
<dbReference type="SUPFAM" id="SSF50729">
    <property type="entry name" value="PH domain-like"/>
    <property type="match status" value="1"/>
</dbReference>